<dbReference type="Proteomes" id="UP000009022">
    <property type="component" value="Unassembled WGS sequence"/>
</dbReference>
<keyword evidence="2" id="KW-0472">Membrane</keyword>
<dbReference type="KEGG" id="tad:TRIADDRAFT_51780"/>
<dbReference type="PANTHER" id="PTHR15191">
    <property type="entry name" value="PROTEIN CBG20567"/>
    <property type="match status" value="1"/>
</dbReference>
<sequence>MAYFRSLITNFIVLLNFSYGVISQGNNNDNPFPWWIFISSYPTPFANRCNGQQARRSCNLCIHSHPSCYWCNYDNTCRMLPTGRTHPYPGDCPNDEWHLNQCIINGSVFVYLIPVAIVIVAIGITIIIYCCCCRYQSRENVTSLPKITTPNRQSKKTKQSRLKSQQIHESIRSKYKLRSVAGLTRGSSDDSFSWEDPNRITSSRSSLGAKMKLFRYKKLNDDDSVISSLVFLPETASYDSVSDGLNLLTHTTTLIQITFDCYHYI</sequence>
<protein>
    <recommendedName>
        <fullName evidence="5">PSI domain-containing protein</fullName>
    </recommendedName>
</protein>
<reference evidence="3 4" key="1">
    <citation type="journal article" date="2008" name="Nature">
        <title>The Trichoplax genome and the nature of placozoans.</title>
        <authorList>
            <person name="Srivastava M."/>
            <person name="Begovic E."/>
            <person name="Chapman J."/>
            <person name="Putnam N.H."/>
            <person name="Hellsten U."/>
            <person name="Kawashima T."/>
            <person name="Kuo A."/>
            <person name="Mitros T."/>
            <person name="Salamov A."/>
            <person name="Carpenter M.L."/>
            <person name="Signorovitch A.Y."/>
            <person name="Moreno M.A."/>
            <person name="Kamm K."/>
            <person name="Grimwood J."/>
            <person name="Schmutz J."/>
            <person name="Shapiro H."/>
            <person name="Grigoriev I.V."/>
            <person name="Buss L.W."/>
            <person name="Schierwater B."/>
            <person name="Dellaporta S.L."/>
            <person name="Rokhsar D.S."/>
        </authorList>
    </citation>
    <scope>NUCLEOTIDE SEQUENCE [LARGE SCALE GENOMIC DNA]</scope>
    <source>
        <strain evidence="3 4">Grell-BS-1999</strain>
    </source>
</reference>
<dbReference type="InParanoid" id="B3RKV5"/>
<dbReference type="HOGENOM" id="CLU_1050985_0_0_1"/>
<evidence type="ECO:0000256" key="1">
    <source>
        <dbReference type="SAM" id="MobiDB-lite"/>
    </source>
</evidence>
<keyword evidence="2" id="KW-1133">Transmembrane helix</keyword>
<keyword evidence="2" id="KW-0812">Transmembrane</keyword>
<keyword evidence="4" id="KW-1185">Reference proteome</keyword>
<dbReference type="PANTHER" id="PTHR15191:SF3">
    <property type="entry name" value="PITUITARY TUMOR-TRANSFORMING GENE PROTEIN-BINDING FACTOR"/>
    <property type="match status" value="1"/>
</dbReference>
<evidence type="ECO:0000313" key="4">
    <source>
        <dbReference type="Proteomes" id="UP000009022"/>
    </source>
</evidence>
<gene>
    <name evidence="3" type="ORF">TRIADDRAFT_51780</name>
</gene>
<dbReference type="InterPro" id="IPR052304">
    <property type="entry name" value="PTTG1IP"/>
</dbReference>
<organism evidence="3 4">
    <name type="scientific">Trichoplax adhaerens</name>
    <name type="common">Trichoplax reptans</name>
    <dbReference type="NCBI Taxonomy" id="10228"/>
    <lineage>
        <taxon>Eukaryota</taxon>
        <taxon>Metazoa</taxon>
        <taxon>Placozoa</taxon>
        <taxon>Uniplacotomia</taxon>
        <taxon>Trichoplacea</taxon>
        <taxon>Trichoplacidae</taxon>
        <taxon>Trichoplax</taxon>
    </lineage>
</organism>
<dbReference type="EMBL" id="DS985241">
    <property type="protein sequence ID" value="EDV28653.1"/>
    <property type="molecule type" value="Genomic_DNA"/>
</dbReference>
<feature type="region of interest" description="Disordered" evidence="1">
    <location>
        <begin position="146"/>
        <end position="167"/>
    </location>
</feature>
<dbReference type="RefSeq" id="XP_002107855.1">
    <property type="nucleotide sequence ID" value="XM_002107819.1"/>
</dbReference>
<evidence type="ECO:0000256" key="2">
    <source>
        <dbReference type="SAM" id="Phobius"/>
    </source>
</evidence>
<accession>B3RKV5</accession>
<dbReference type="AlphaFoldDB" id="B3RKV5"/>
<dbReference type="GO" id="GO:0006606">
    <property type="term" value="P:protein import into nucleus"/>
    <property type="evidence" value="ECO:0000318"/>
    <property type="project" value="GO_Central"/>
</dbReference>
<dbReference type="CTD" id="6749070"/>
<evidence type="ECO:0000313" key="3">
    <source>
        <dbReference type="EMBL" id="EDV28653.1"/>
    </source>
</evidence>
<proteinExistence type="predicted"/>
<name>B3RKV5_TRIAD</name>
<dbReference type="PhylomeDB" id="B3RKV5"/>
<dbReference type="GeneID" id="6749070"/>
<dbReference type="GO" id="GO:0005634">
    <property type="term" value="C:nucleus"/>
    <property type="evidence" value="ECO:0000318"/>
    <property type="project" value="GO_Central"/>
</dbReference>
<feature type="transmembrane region" description="Helical" evidence="2">
    <location>
        <begin position="108"/>
        <end position="129"/>
    </location>
</feature>
<dbReference type="GO" id="GO:0005737">
    <property type="term" value="C:cytoplasm"/>
    <property type="evidence" value="ECO:0000318"/>
    <property type="project" value="GO_Central"/>
</dbReference>
<evidence type="ECO:0008006" key="5">
    <source>
        <dbReference type="Google" id="ProtNLM"/>
    </source>
</evidence>